<dbReference type="InterPro" id="IPR011990">
    <property type="entry name" value="TPR-like_helical_dom_sf"/>
</dbReference>
<evidence type="ECO:0000256" key="2">
    <source>
        <dbReference type="SAM" id="MobiDB-lite"/>
    </source>
</evidence>
<dbReference type="PANTHER" id="PTHR47329:SF1">
    <property type="entry name" value="OS05G0129900 PROTEIN"/>
    <property type="match status" value="1"/>
</dbReference>
<organism evidence="3 4">
    <name type="scientific">Astrephomene gubernaculifera</name>
    <dbReference type="NCBI Taxonomy" id="47775"/>
    <lineage>
        <taxon>Eukaryota</taxon>
        <taxon>Viridiplantae</taxon>
        <taxon>Chlorophyta</taxon>
        <taxon>core chlorophytes</taxon>
        <taxon>Chlorophyceae</taxon>
        <taxon>CS clade</taxon>
        <taxon>Chlamydomonadales</taxon>
        <taxon>Astrephomenaceae</taxon>
        <taxon>Astrephomene</taxon>
    </lineage>
</organism>
<dbReference type="Gene3D" id="1.25.40.10">
    <property type="entry name" value="Tetratricopeptide repeat domain"/>
    <property type="match status" value="1"/>
</dbReference>
<keyword evidence="1" id="KW-0802">TPR repeat</keyword>
<feature type="repeat" description="TPR" evidence="1">
    <location>
        <begin position="361"/>
        <end position="394"/>
    </location>
</feature>
<dbReference type="Proteomes" id="UP001054857">
    <property type="component" value="Unassembled WGS sequence"/>
</dbReference>
<dbReference type="SUPFAM" id="SSF48452">
    <property type="entry name" value="TPR-like"/>
    <property type="match status" value="1"/>
</dbReference>
<dbReference type="PANTHER" id="PTHR47329">
    <property type="entry name" value="OS05G0129900 PROTEIN"/>
    <property type="match status" value="1"/>
</dbReference>
<feature type="compositionally biased region" description="Low complexity" evidence="2">
    <location>
        <begin position="71"/>
        <end position="89"/>
    </location>
</feature>
<dbReference type="PROSITE" id="PS50293">
    <property type="entry name" value="TPR_REGION"/>
    <property type="match status" value="1"/>
</dbReference>
<feature type="compositionally biased region" description="Low complexity" evidence="2">
    <location>
        <begin position="266"/>
        <end position="281"/>
    </location>
</feature>
<proteinExistence type="predicted"/>
<feature type="region of interest" description="Disordered" evidence="2">
    <location>
        <begin position="266"/>
        <end position="293"/>
    </location>
</feature>
<sequence>MDIQFQIRQNAMEMQEYMKDLFDWQKSIKKKERALAASGGADQATAPAPRGRASGAVAPAPAELMQPALGPKAASSTPKPKPATSSSSKQGAKEPIAKTAAAHTYSSYQKWDKFDVDAALASDDDENAAARSPSSSSSSRQKSTKAASTASPAGAANKPSSTTTTTNNSSTATATTASTATRTPQPPAAASSPAAPAAAAPPPPGITLTAHDPSQPQGDDLLRPVATTRTNAPKSVPTAPPATTAGAAAAGAAAAAAAAASATTTTTTAASPTGHAAAAAAPLPPIRNSQPTTADAWRARGNDLFKAGEYDSAFECYSRSVELQPTCLGHANRAMALLKLGRWQDAVADCTAAICLDPAYVKAYQRRAAAHRQLGSALQAARDWEAALRLEPENRASAADRDAALEALWEE</sequence>
<dbReference type="InterPro" id="IPR019734">
    <property type="entry name" value="TPR_rpt"/>
</dbReference>
<evidence type="ECO:0000313" key="3">
    <source>
        <dbReference type="EMBL" id="GFR44467.1"/>
    </source>
</evidence>
<dbReference type="PROSITE" id="PS50005">
    <property type="entry name" value="TPR"/>
    <property type="match status" value="2"/>
</dbReference>
<reference evidence="3 4" key="1">
    <citation type="journal article" date="2021" name="Sci. Rep.">
        <title>Genome sequencing of the multicellular alga Astrephomene provides insights into convergent evolution of germ-soma differentiation.</title>
        <authorList>
            <person name="Yamashita S."/>
            <person name="Yamamoto K."/>
            <person name="Matsuzaki R."/>
            <person name="Suzuki S."/>
            <person name="Yamaguchi H."/>
            <person name="Hirooka S."/>
            <person name="Minakuchi Y."/>
            <person name="Miyagishima S."/>
            <person name="Kawachi M."/>
            <person name="Toyoda A."/>
            <person name="Nozaki H."/>
        </authorList>
    </citation>
    <scope>NUCLEOTIDE SEQUENCE [LARGE SCALE GENOMIC DNA]</scope>
    <source>
        <strain evidence="3 4">NIES-4017</strain>
    </source>
</reference>
<name>A0AAD3HKV8_9CHLO</name>
<feature type="compositionally biased region" description="Low complexity" evidence="2">
    <location>
        <begin position="129"/>
        <end position="198"/>
    </location>
</feature>
<protein>
    <submittedName>
        <fullName evidence="3">Uncharacterized protein</fullName>
    </submittedName>
</protein>
<dbReference type="SMART" id="SM00028">
    <property type="entry name" value="TPR"/>
    <property type="match status" value="3"/>
</dbReference>
<evidence type="ECO:0000313" key="4">
    <source>
        <dbReference type="Proteomes" id="UP001054857"/>
    </source>
</evidence>
<dbReference type="EMBL" id="BMAR01000008">
    <property type="protein sequence ID" value="GFR44467.1"/>
    <property type="molecule type" value="Genomic_DNA"/>
</dbReference>
<gene>
    <name evidence="3" type="ORF">Agub_g5728</name>
</gene>
<keyword evidence="4" id="KW-1185">Reference proteome</keyword>
<dbReference type="AlphaFoldDB" id="A0AAD3HKV8"/>
<feature type="region of interest" description="Disordered" evidence="2">
    <location>
        <begin position="124"/>
        <end position="222"/>
    </location>
</feature>
<feature type="non-terminal residue" evidence="3">
    <location>
        <position position="411"/>
    </location>
</feature>
<comment type="caution">
    <text evidence="3">The sequence shown here is derived from an EMBL/GenBank/DDBJ whole genome shotgun (WGS) entry which is preliminary data.</text>
</comment>
<feature type="repeat" description="TPR" evidence="1">
    <location>
        <begin position="294"/>
        <end position="327"/>
    </location>
</feature>
<feature type="region of interest" description="Disordered" evidence="2">
    <location>
        <begin position="32"/>
        <end position="106"/>
    </location>
</feature>
<dbReference type="Pfam" id="PF00515">
    <property type="entry name" value="TPR_1"/>
    <property type="match status" value="1"/>
</dbReference>
<accession>A0AAD3HKV8</accession>
<evidence type="ECO:0000256" key="1">
    <source>
        <dbReference type="PROSITE-ProRule" id="PRU00339"/>
    </source>
</evidence>